<dbReference type="NCBIfam" id="NF041000">
    <property type="entry name" value="ATPase_ComGA"/>
    <property type="match status" value="1"/>
</dbReference>
<dbReference type="SMART" id="SM00382">
    <property type="entry name" value="AAA"/>
    <property type="match status" value="1"/>
</dbReference>
<evidence type="ECO:0000313" key="5">
    <source>
        <dbReference type="EMBL" id="MEI5908089.1"/>
    </source>
</evidence>
<dbReference type="InterPro" id="IPR003593">
    <property type="entry name" value="AAA+_ATPase"/>
</dbReference>
<dbReference type="Gene3D" id="3.40.50.300">
    <property type="entry name" value="P-loop containing nucleotide triphosphate hydrolases"/>
    <property type="match status" value="1"/>
</dbReference>
<dbReference type="InterPro" id="IPR047667">
    <property type="entry name" value="ATPase_ComGA"/>
</dbReference>
<accession>A0ABU8HG29</accession>
<evidence type="ECO:0000313" key="6">
    <source>
        <dbReference type="Proteomes" id="UP001312865"/>
    </source>
</evidence>
<reference evidence="5 6" key="1">
    <citation type="journal article" date="2018" name="J. Microbiol.">
        <title>Bacillus spongiae sp. nov., isolated from sponge of Jeju Island.</title>
        <authorList>
            <person name="Lee G.E."/>
            <person name="Im W.T."/>
            <person name="Park J.S."/>
        </authorList>
    </citation>
    <scope>NUCLEOTIDE SEQUENCE [LARGE SCALE GENOMIC DNA]</scope>
    <source>
        <strain evidence="5 6">135PIL107-10</strain>
    </source>
</reference>
<dbReference type="SUPFAM" id="SSF52540">
    <property type="entry name" value="P-loop containing nucleoside triphosphate hydrolases"/>
    <property type="match status" value="1"/>
</dbReference>
<protein>
    <submittedName>
        <fullName evidence="5">Competence type IV pilus ATPase ComGA</fullName>
    </submittedName>
</protein>
<dbReference type="RefSeq" id="WP_336587535.1">
    <property type="nucleotide sequence ID" value="NZ_JBBAXC010000011.1"/>
</dbReference>
<evidence type="ECO:0000256" key="3">
    <source>
        <dbReference type="ARBA" id="ARBA00022840"/>
    </source>
</evidence>
<keyword evidence="6" id="KW-1185">Reference proteome</keyword>
<dbReference type="InterPro" id="IPR001482">
    <property type="entry name" value="T2SS/T4SS_dom"/>
</dbReference>
<dbReference type="PROSITE" id="PS00662">
    <property type="entry name" value="T2SP_E"/>
    <property type="match status" value="1"/>
</dbReference>
<keyword evidence="3" id="KW-0067">ATP-binding</keyword>
<dbReference type="Proteomes" id="UP001312865">
    <property type="component" value="Unassembled WGS sequence"/>
</dbReference>
<keyword evidence="2" id="KW-0547">Nucleotide-binding</keyword>
<comment type="similarity">
    <text evidence="1">Belongs to the GSP E family.</text>
</comment>
<evidence type="ECO:0000256" key="2">
    <source>
        <dbReference type="ARBA" id="ARBA00022741"/>
    </source>
</evidence>
<dbReference type="Gene3D" id="3.30.450.90">
    <property type="match status" value="1"/>
</dbReference>
<dbReference type="PANTHER" id="PTHR30258">
    <property type="entry name" value="TYPE II SECRETION SYSTEM PROTEIN GSPE-RELATED"/>
    <property type="match status" value="1"/>
</dbReference>
<dbReference type="Pfam" id="PF00437">
    <property type="entry name" value="T2SSE"/>
    <property type="match status" value="1"/>
</dbReference>
<evidence type="ECO:0000256" key="1">
    <source>
        <dbReference type="ARBA" id="ARBA00006611"/>
    </source>
</evidence>
<proteinExistence type="inferred from homology"/>
<dbReference type="EMBL" id="JBBAXC010000011">
    <property type="protein sequence ID" value="MEI5908089.1"/>
    <property type="molecule type" value="Genomic_DNA"/>
</dbReference>
<evidence type="ECO:0000259" key="4">
    <source>
        <dbReference type="PROSITE" id="PS00662"/>
    </source>
</evidence>
<sequence length="361" mass="40817">MIIEQLANEVLEKAIVLNASDIHLLPRKLDYSIQFRILGHLYKGQILSFEEAERLISHFKFRASMDIGEKRKPQTGALHFRFQKRPLAIRLSTLPTAHQKESLVIRVLPQEAALPIGQMSLFPSSAKKLHALLMHSHGLMIFTGPTGSGKTTTLYSLIEHCSKKLNRHVITLEDPVEKQNEELLQVQVNEKAGITYANGLRAILRHDPDIIMVGEIRDQETAGIAIRAALTGHLVLTTLHTRDAKGAIYRLMEFGVKWEEVQQTLIAVTAQRLVKLQCPLCVHQEKSSCTNQHHNKRVSVYEILSGKALQTCIREAKGQEVSMPYPLLQDMLRKGVALGYISEKEYKRWAFQKEAIPSTSR</sequence>
<feature type="domain" description="Bacterial type II secretion system protein E" evidence="4">
    <location>
        <begin position="204"/>
        <end position="218"/>
    </location>
</feature>
<dbReference type="InterPro" id="IPR027417">
    <property type="entry name" value="P-loop_NTPase"/>
</dbReference>
<dbReference type="CDD" id="cd01129">
    <property type="entry name" value="PulE-GspE-like"/>
    <property type="match status" value="1"/>
</dbReference>
<organism evidence="5 6">
    <name type="scientific">Bacillus spongiae</name>
    <dbReference type="NCBI Taxonomy" id="2683610"/>
    <lineage>
        <taxon>Bacteria</taxon>
        <taxon>Bacillati</taxon>
        <taxon>Bacillota</taxon>
        <taxon>Bacilli</taxon>
        <taxon>Bacillales</taxon>
        <taxon>Bacillaceae</taxon>
        <taxon>Bacillus</taxon>
    </lineage>
</organism>
<comment type="caution">
    <text evidence="5">The sequence shown here is derived from an EMBL/GenBank/DDBJ whole genome shotgun (WGS) entry which is preliminary data.</text>
</comment>
<name>A0ABU8HG29_9BACI</name>
<gene>
    <name evidence="5" type="primary">comGA</name>
    <name evidence="5" type="ORF">WAK64_13600</name>
</gene>
<dbReference type="PANTHER" id="PTHR30258:SF2">
    <property type="entry name" value="COMG OPERON PROTEIN 1"/>
    <property type="match status" value="1"/>
</dbReference>